<dbReference type="Pfam" id="PF14336">
    <property type="entry name" value="GLUCM-like_C"/>
    <property type="match status" value="1"/>
</dbReference>
<dbReference type="EMBL" id="JAFKCZ010000008">
    <property type="protein sequence ID" value="MBN7797387.1"/>
    <property type="molecule type" value="Genomic_DNA"/>
</dbReference>
<gene>
    <name evidence="2" type="ORF">JYP50_12335</name>
</gene>
<protein>
    <submittedName>
        <fullName evidence="2">DUF4392 domain-containing protein</fullName>
    </submittedName>
</protein>
<organism evidence="2 3">
    <name type="scientific">Parahaliea mediterranea</name>
    <dbReference type="NCBI Taxonomy" id="651086"/>
    <lineage>
        <taxon>Bacteria</taxon>
        <taxon>Pseudomonadati</taxon>
        <taxon>Pseudomonadota</taxon>
        <taxon>Gammaproteobacteria</taxon>
        <taxon>Cellvibrionales</taxon>
        <taxon>Halieaceae</taxon>
        <taxon>Parahaliea</taxon>
    </lineage>
</organism>
<dbReference type="Gene3D" id="3.90.1640.20">
    <property type="entry name" value="TON_0340"/>
    <property type="match status" value="1"/>
</dbReference>
<evidence type="ECO:0000259" key="1">
    <source>
        <dbReference type="Pfam" id="PF14336"/>
    </source>
</evidence>
<accession>A0A939IMV3</accession>
<reference evidence="2" key="1">
    <citation type="submission" date="2021-02" db="EMBL/GenBank/DDBJ databases">
        <title>PHA producing bacteria isolated from coastal sediment in Guangdong, Shenzhen.</title>
        <authorList>
            <person name="Zheng W."/>
            <person name="Yu S."/>
            <person name="Huang Y."/>
        </authorList>
    </citation>
    <scope>NUCLEOTIDE SEQUENCE</scope>
    <source>
        <strain evidence="2">TN14-10</strain>
    </source>
</reference>
<evidence type="ECO:0000313" key="3">
    <source>
        <dbReference type="Proteomes" id="UP000664303"/>
    </source>
</evidence>
<feature type="domain" description="D-glutamate cyclase-like C-terminal" evidence="1">
    <location>
        <begin position="56"/>
        <end position="319"/>
    </location>
</feature>
<sequence length="335" mass="35739">MPKILAEYIDRLCTVEMRGKGKNIPRGVLSTFYNAALEEGGGDPLSFRAAELLINSCSPGKTVFIFCNAGVAPYLPYGETDGPLGGVAIAHAINAATGAIPVFISSDAHSPPVVSVARAAGFQVVEPDIALQRPRWAAIDERYNELDIENEKALELIERYDPVAMVSVECTAPNSEGVYCSILGFPVVGVPAYHNFFRIASDRLIPTIGVGDGGNEIGCGRILKTVRELRGIPVGGNDPAATIKTDVLFFAGVSNWGGYGIAAMIAFLSENPKAFHSDVTERRMLDAVVSAGAADGAEASLNPNVDMIDNRVHIDLVNILHTMVMNALQPLERPF</sequence>
<comment type="caution">
    <text evidence="2">The sequence shown here is derived from an EMBL/GenBank/DDBJ whole genome shotgun (WGS) entry which is preliminary data.</text>
</comment>
<dbReference type="RefSeq" id="WP_206560835.1">
    <property type="nucleotide sequence ID" value="NZ_JAFKCZ010000008.1"/>
</dbReference>
<proteinExistence type="predicted"/>
<dbReference type="AlphaFoldDB" id="A0A939IMV3"/>
<evidence type="ECO:0000313" key="2">
    <source>
        <dbReference type="EMBL" id="MBN7797387.1"/>
    </source>
</evidence>
<dbReference type="InterPro" id="IPR025504">
    <property type="entry name" value="GLUCM_C"/>
</dbReference>
<dbReference type="PANTHER" id="PTHR32022">
    <property type="entry name" value="D-GLUTAMATE CYCLASE, MITOCHONDRIAL"/>
    <property type="match status" value="1"/>
</dbReference>
<keyword evidence="3" id="KW-1185">Reference proteome</keyword>
<dbReference type="Proteomes" id="UP000664303">
    <property type="component" value="Unassembled WGS sequence"/>
</dbReference>
<dbReference type="PANTHER" id="PTHR32022:SF10">
    <property type="entry name" value="D-GLUTAMATE CYCLASE, MITOCHONDRIAL"/>
    <property type="match status" value="1"/>
</dbReference>
<name>A0A939IMV3_9GAMM</name>